<dbReference type="Proteomes" id="UP000244924">
    <property type="component" value="Unassembled WGS sequence"/>
</dbReference>
<dbReference type="EMBL" id="OMOQ01000002">
    <property type="protein sequence ID" value="SPH23365.1"/>
    <property type="molecule type" value="Genomic_DNA"/>
</dbReference>
<gene>
    <name evidence="1" type="ORF">DEA8626_02429</name>
</gene>
<sequence>MRLALPVLPAAAPSAPAGVTVAHSLATSIAEIGVTVSQ</sequence>
<proteinExistence type="predicted"/>
<keyword evidence="2" id="KW-1185">Reference proteome</keyword>
<accession>A0A2R8BIX8</accession>
<dbReference type="AlphaFoldDB" id="A0A2R8BIX8"/>
<name>A0A2R8BIX8_9RHOB</name>
<protein>
    <submittedName>
        <fullName evidence="1">Uncharacterized protein</fullName>
    </submittedName>
</protein>
<evidence type="ECO:0000313" key="1">
    <source>
        <dbReference type="EMBL" id="SPH23365.1"/>
    </source>
</evidence>
<evidence type="ECO:0000313" key="2">
    <source>
        <dbReference type="Proteomes" id="UP000244924"/>
    </source>
</evidence>
<organism evidence="1 2">
    <name type="scientific">Albidovulum aquaemixtae</name>
    <dbReference type="NCBI Taxonomy" id="1542388"/>
    <lineage>
        <taxon>Bacteria</taxon>
        <taxon>Pseudomonadati</taxon>
        <taxon>Pseudomonadota</taxon>
        <taxon>Alphaproteobacteria</taxon>
        <taxon>Rhodobacterales</taxon>
        <taxon>Paracoccaceae</taxon>
        <taxon>Albidovulum</taxon>
    </lineage>
</organism>
<reference evidence="1 2" key="1">
    <citation type="submission" date="2018-03" db="EMBL/GenBank/DDBJ databases">
        <authorList>
            <person name="Keele B.F."/>
        </authorList>
    </citation>
    <scope>NUCLEOTIDE SEQUENCE [LARGE SCALE GENOMIC DNA]</scope>
    <source>
        <strain evidence="1 2">CECT 8626</strain>
    </source>
</reference>